<comment type="caution">
    <text evidence="1">The sequence shown here is derived from an EMBL/GenBank/DDBJ whole genome shotgun (WGS) entry which is preliminary data.</text>
</comment>
<name>A0ACC2IHM4_9PLEO</name>
<gene>
    <name evidence="1" type="ORF">OPT61_g3544</name>
</gene>
<evidence type="ECO:0000313" key="2">
    <source>
        <dbReference type="Proteomes" id="UP001153331"/>
    </source>
</evidence>
<protein>
    <submittedName>
        <fullName evidence="1">Uncharacterized protein</fullName>
    </submittedName>
</protein>
<proteinExistence type="predicted"/>
<dbReference type="EMBL" id="JAPHNI010000183">
    <property type="protein sequence ID" value="KAJ8114628.1"/>
    <property type="molecule type" value="Genomic_DNA"/>
</dbReference>
<sequence length="448" mass="50658">MSSTYGVRTPPPMGDRRLSVHSATRTSPSQGIASDTVLDEDASQQKPDVPKDAVLIMGLTGSGKSTFISLLAEEEVQIGHRLESCTTKAEGYAASVQGRLVLMMDTPGFDDTARSDLDIVNEVILGLAEMDRWGVTIIGVIYMQRITDTRMSGSARKSLEILNAICGERALADVTFVTTMWDKLGTDEALLGAQRTEELERLFLTNFIQNGSQVRRHYGTVATAEDVMGEILSRNHPVLLDLQSQMVEGDLPLEQTSVGRILQHDLLEQQKAFNAEKTEIEQQLLEAQQANDRKLVEILSEDSERLERQLQHSQGSQMQLRYNAHQLRANSYASIEQQREEARKLEMERGEPTNAGLQMELDRKIQQTESIVQRQEIEAQHHKRAMRKQSHNQKSVPKASRGMRADGTLWTSMIQERRPRRHQPRYEKRNVLVRRTSYHVESRMVLSG</sequence>
<evidence type="ECO:0000313" key="1">
    <source>
        <dbReference type="EMBL" id="KAJ8114628.1"/>
    </source>
</evidence>
<keyword evidence="2" id="KW-1185">Reference proteome</keyword>
<reference evidence="1" key="1">
    <citation type="submission" date="2022-11" db="EMBL/GenBank/DDBJ databases">
        <title>Genome Sequence of Boeremia exigua.</title>
        <authorList>
            <person name="Buettner E."/>
        </authorList>
    </citation>
    <scope>NUCLEOTIDE SEQUENCE</scope>
    <source>
        <strain evidence="1">CU02</strain>
    </source>
</reference>
<accession>A0ACC2IHM4</accession>
<dbReference type="Proteomes" id="UP001153331">
    <property type="component" value="Unassembled WGS sequence"/>
</dbReference>
<organism evidence="1 2">
    <name type="scientific">Boeremia exigua</name>
    <dbReference type="NCBI Taxonomy" id="749465"/>
    <lineage>
        <taxon>Eukaryota</taxon>
        <taxon>Fungi</taxon>
        <taxon>Dikarya</taxon>
        <taxon>Ascomycota</taxon>
        <taxon>Pezizomycotina</taxon>
        <taxon>Dothideomycetes</taxon>
        <taxon>Pleosporomycetidae</taxon>
        <taxon>Pleosporales</taxon>
        <taxon>Pleosporineae</taxon>
        <taxon>Didymellaceae</taxon>
        <taxon>Boeremia</taxon>
    </lineage>
</organism>